<keyword evidence="6 17" id="KW-0489">Methyltransferase</keyword>
<organism evidence="17">
    <name type="scientific">Gaeumannomyces tritici (strain R3-111a-1)</name>
    <name type="common">Wheat and barley take-all root rot fungus</name>
    <name type="synonym">Gaeumannomyces graminis var. tritici</name>
    <dbReference type="NCBI Taxonomy" id="644352"/>
    <lineage>
        <taxon>Eukaryota</taxon>
        <taxon>Fungi</taxon>
        <taxon>Dikarya</taxon>
        <taxon>Ascomycota</taxon>
        <taxon>Pezizomycotina</taxon>
        <taxon>Sordariomycetes</taxon>
        <taxon>Sordariomycetidae</taxon>
        <taxon>Magnaporthales</taxon>
        <taxon>Magnaporthaceae</taxon>
        <taxon>Gaeumannomyces</taxon>
    </lineage>
</organism>
<keyword evidence="13 16" id="KW-0472">Membrane</keyword>
<evidence type="ECO:0000256" key="10">
    <source>
        <dbReference type="ARBA" id="ARBA00022919"/>
    </source>
</evidence>
<keyword evidence="5" id="KW-0444">Lipid biosynthesis</keyword>
<dbReference type="HOGENOM" id="CLU_026434_5_0_1"/>
<dbReference type="Gene3D" id="3.40.50.150">
    <property type="entry name" value="Vaccinia Virus protein VP39"/>
    <property type="match status" value="1"/>
</dbReference>
<dbReference type="PANTHER" id="PTHR45197:SF1">
    <property type="entry name" value="SPHINGOLIPID C9-METHYLTRANSFERASE A-RELATED"/>
    <property type="match status" value="1"/>
</dbReference>
<dbReference type="GeneID" id="20346901"/>
<comment type="pathway">
    <text evidence="3">Sphingolipid metabolism.</text>
</comment>
<feature type="transmembrane region" description="Helical" evidence="16">
    <location>
        <begin position="81"/>
        <end position="99"/>
    </location>
</feature>
<evidence type="ECO:0000256" key="3">
    <source>
        <dbReference type="ARBA" id="ARBA00004991"/>
    </source>
</evidence>
<keyword evidence="8" id="KW-0949">S-adenosyl-L-methionine</keyword>
<feature type="transmembrane region" description="Helical" evidence="16">
    <location>
        <begin position="54"/>
        <end position="74"/>
    </location>
</feature>
<sequence length="512" mass="57446">MAPLTEKDVDFPPTPPQAKSTIESLGDEVGVKITTSPTIYNPPLPADGPGAADFSNGLLISLLVGAPTFIAWKLGGGLKTTIFFFLLTAIPILIAYWTFTSNFSPRVNDKVKLPGRPLDFYLTFKSPADKARYGARGAKIAQETFQEMYFNGEVDVKGDMLEVLEYRHDWTTFNFTVNTFKFLFFTFFPDVLFHTRAQDEDQVRDTYDRGNDFYAWFLGPRMIYTSGIISDPTREETLEELQDNKLSVVMEKIGLKEGDRLLDIGCGWGTLTRFASVNYGAKVTGVTLAREQVAWGNAGLRAAGVPEEQSRLLCCDYRDIPNADKFDKITALEMAEHVGVRRMVTFWRQVSDHLVDDGVLYVQVSGLRKAWQYEDFIWGLFMNKYIFPGADASTPLGPYVDQLEAAGFEIKSVDTVGVHYSATLWRWYRNWLGNKEKVQAKYGDKWYRIWEYFLASSVIASRQGSATCFQLVCVKNINSTHRIDGVTTQHGLSGALAAAKAVGKSVLPPLKK</sequence>
<protein>
    <recommendedName>
        <fullName evidence="14">sphingolipid C(9)-methyltransferase</fullName>
        <ecNumber evidence="14">2.1.1.317</ecNumber>
    </recommendedName>
</protein>
<evidence type="ECO:0000313" key="17">
    <source>
        <dbReference type="EMBL" id="EJT76524.1"/>
    </source>
</evidence>
<keyword evidence="7 17" id="KW-0808">Transferase</keyword>
<dbReference type="RefSeq" id="XP_009222524.1">
    <property type="nucleotide sequence ID" value="XM_009224260.1"/>
</dbReference>
<evidence type="ECO:0000256" key="4">
    <source>
        <dbReference type="ARBA" id="ARBA00010815"/>
    </source>
</evidence>
<evidence type="ECO:0000256" key="9">
    <source>
        <dbReference type="ARBA" id="ARBA00022692"/>
    </source>
</evidence>
<feature type="region of interest" description="Disordered" evidence="15">
    <location>
        <begin position="1"/>
        <end position="20"/>
    </location>
</feature>
<reference evidence="19" key="1">
    <citation type="submission" date="2010-07" db="EMBL/GenBank/DDBJ databases">
        <title>The genome sequence of Gaeumannomyces graminis var. tritici strain R3-111a-1.</title>
        <authorList>
            <consortium name="The Broad Institute Genome Sequencing Platform"/>
            <person name="Ma L.-J."/>
            <person name="Dead R."/>
            <person name="Young S."/>
            <person name="Zeng Q."/>
            <person name="Koehrsen M."/>
            <person name="Alvarado L."/>
            <person name="Berlin A."/>
            <person name="Chapman S.B."/>
            <person name="Chen Z."/>
            <person name="Freedman E."/>
            <person name="Gellesch M."/>
            <person name="Goldberg J."/>
            <person name="Griggs A."/>
            <person name="Gujja S."/>
            <person name="Heilman E.R."/>
            <person name="Heiman D."/>
            <person name="Hepburn T."/>
            <person name="Howarth C."/>
            <person name="Jen D."/>
            <person name="Larson L."/>
            <person name="Mehta T."/>
            <person name="Neiman D."/>
            <person name="Pearson M."/>
            <person name="Roberts A."/>
            <person name="Saif S."/>
            <person name="Shea T."/>
            <person name="Shenoy N."/>
            <person name="Sisk P."/>
            <person name="Stolte C."/>
            <person name="Sykes S."/>
            <person name="Walk T."/>
            <person name="White J."/>
            <person name="Yandava C."/>
            <person name="Haas B."/>
            <person name="Nusbaum C."/>
            <person name="Birren B."/>
        </authorList>
    </citation>
    <scope>NUCLEOTIDE SEQUENCE [LARGE SCALE GENOMIC DNA]</scope>
    <source>
        <strain evidence="19">R3-111a-1</strain>
    </source>
</reference>
<evidence type="ECO:0000256" key="14">
    <source>
        <dbReference type="ARBA" id="ARBA00039020"/>
    </source>
</evidence>
<dbReference type="VEuPathDB" id="FungiDB:GGTG_06443"/>
<keyword evidence="9 16" id="KW-0812">Transmembrane</keyword>
<dbReference type="InterPro" id="IPR052290">
    <property type="entry name" value="Sphingo_C9-MT"/>
</dbReference>
<evidence type="ECO:0000256" key="13">
    <source>
        <dbReference type="ARBA" id="ARBA00023136"/>
    </source>
</evidence>
<evidence type="ECO:0000256" key="8">
    <source>
        <dbReference type="ARBA" id="ARBA00022691"/>
    </source>
</evidence>
<evidence type="ECO:0000256" key="2">
    <source>
        <dbReference type="ARBA" id="ARBA00004760"/>
    </source>
</evidence>
<dbReference type="PANTHER" id="PTHR45197">
    <property type="entry name" value="SYNTHASE, PUTATIVE (AFU_ORTHOLOGUE AFUA_7G04190)-RELATED"/>
    <property type="match status" value="1"/>
</dbReference>
<dbReference type="eggNOG" id="ENOG502QS47">
    <property type="taxonomic scope" value="Eukaryota"/>
</dbReference>
<reference evidence="18" key="4">
    <citation type="journal article" date="2015" name="G3 (Bethesda)">
        <title>Genome sequences of three phytopathogenic species of the Magnaporthaceae family of fungi.</title>
        <authorList>
            <person name="Okagaki L.H."/>
            <person name="Nunes C.C."/>
            <person name="Sailsbery J."/>
            <person name="Clay B."/>
            <person name="Brown D."/>
            <person name="John T."/>
            <person name="Oh Y."/>
            <person name="Young N."/>
            <person name="Fitzgerald M."/>
            <person name="Haas B.J."/>
            <person name="Zeng Q."/>
            <person name="Young S."/>
            <person name="Adiconis X."/>
            <person name="Fan L."/>
            <person name="Levin J.Z."/>
            <person name="Mitchell T.K."/>
            <person name="Okubara P.A."/>
            <person name="Farman M.L."/>
            <person name="Kohn L.M."/>
            <person name="Birren B."/>
            <person name="Ma L.-J."/>
            <person name="Dean R.A."/>
        </authorList>
    </citation>
    <scope>NUCLEOTIDE SEQUENCE</scope>
    <source>
        <strain evidence="18">R3-111a-1</strain>
    </source>
</reference>
<gene>
    <name evidence="18" type="primary">20346901</name>
    <name evidence="17" type="ORF">GGTG_06443</name>
</gene>
<evidence type="ECO:0000256" key="12">
    <source>
        <dbReference type="ARBA" id="ARBA00023098"/>
    </source>
</evidence>
<accession>J3NYU1</accession>
<dbReference type="CDD" id="cd02440">
    <property type="entry name" value="AdoMet_MTases"/>
    <property type="match status" value="1"/>
</dbReference>
<keyword evidence="11 16" id="KW-1133">Transmembrane helix</keyword>
<dbReference type="EMBL" id="GL385397">
    <property type="protein sequence ID" value="EJT76524.1"/>
    <property type="molecule type" value="Genomic_DNA"/>
</dbReference>
<evidence type="ECO:0000313" key="18">
    <source>
        <dbReference type="EnsemblFungi" id="EJT76524"/>
    </source>
</evidence>
<comment type="similarity">
    <text evidence="4">Belongs to the CFA/CMAS family.</text>
</comment>
<dbReference type="InterPro" id="IPR029063">
    <property type="entry name" value="SAM-dependent_MTases_sf"/>
</dbReference>
<dbReference type="Proteomes" id="UP000006039">
    <property type="component" value="Unassembled WGS sequence"/>
</dbReference>
<comment type="subcellular location">
    <subcellularLocation>
        <location evidence="1">Membrane</location>
        <topology evidence="1">Multi-pass membrane protein</topology>
    </subcellularLocation>
</comment>
<reference evidence="17" key="3">
    <citation type="submission" date="2010-09" db="EMBL/GenBank/DDBJ databases">
        <title>Annotation of Gaeumannomyces graminis var. tritici R3-111a-1.</title>
        <authorList>
            <consortium name="The Broad Institute Genome Sequencing Platform"/>
            <person name="Ma L.-J."/>
            <person name="Dead R."/>
            <person name="Young S.K."/>
            <person name="Zeng Q."/>
            <person name="Gargeya S."/>
            <person name="Fitzgerald M."/>
            <person name="Haas B."/>
            <person name="Abouelleil A."/>
            <person name="Alvarado L."/>
            <person name="Arachchi H.M."/>
            <person name="Berlin A."/>
            <person name="Brown A."/>
            <person name="Chapman S.B."/>
            <person name="Chen Z."/>
            <person name="Dunbar C."/>
            <person name="Freedman E."/>
            <person name="Gearin G."/>
            <person name="Gellesch M."/>
            <person name="Goldberg J."/>
            <person name="Griggs A."/>
            <person name="Gujja S."/>
            <person name="Heiman D."/>
            <person name="Howarth C."/>
            <person name="Larson L."/>
            <person name="Lui A."/>
            <person name="MacDonald P.J.P."/>
            <person name="Mehta T."/>
            <person name="Montmayeur A."/>
            <person name="Murphy C."/>
            <person name="Neiman D."/>
            <person name="Pearson M."/>
            <person name="Priest M."/>
            <person name="Roberts A."/>
            <person name="Saif S."/>
            <person name="Shea T."/>
            <person name="Shenoy N."/>
            <person name="Sisk P."/>
            <person name="Stolte C."/>
            <person name="Sykes S."/>
            <person name="Yandava C."/>
            <person name="Wortman J."/>
            <person name="Nusbaum C."/>
            <person name="Birren B."/>
        </authorList>
    </citation>
    <scope>NUCLEOTIDE SEQUENCE</scope>
    <source>
        <strain evidence="17">R3-111a-1</strain>
    </source>
</reference>
<evidence type="ECO:0000256" key="11">
    <source>
        <dbReference type="ARBA" id="ARBA00022989"/>
    </source>
</evidence>
<evidence type="ECO:0000256" key="16">
    <source>
        <dbReference type="SAM" id="Phobius"/>
    </source>
</evidence>
<dbReference type="OrthoDB" id="412182at2759"/>
<dbReference type="EnsemblFungi" id="EJT76524">
    <property type="protein sequence ID" value="EJT76524"/>
    <property type="gene ID" value="GGTG_06443"/>
</dbReference>
<dbReference type="STRING" id="644352.J3NYU1"/>
<dbReference type="GO" id="GO:0032259">
    <property type="term" value="P:methylation"/>
    <property type="evidence" value="ECO:0007669"/>
    <property type="project" value="UniProtKB-KW"/>
</dbReference>
<evidence type="ECO:0000256" key="15">
    <source>
        <dbReference type="SAM" id="MobiDB-lite"/>
    </source>
</evidence>
<dbReference type="GO" id="GO:0008168">
    <property type="term" value="F:methyltransferase activity"/>
    <property type="evidence" value="ECO:0007669"/>
    <property type="project" value="UniProtKB-KW"/>
</dbReference>
<evidence type="ECO:0000256" key="5">
    <source>
        <dbReference type="ARBA" id="ARBA00022516"/>
    </source>
</evidence>
<keyword evidence="19" id="KW-1185">Reference proteome</keyword>
<reference evidence="18" key="5">
    <citation type="submission" date="2018-04" db="UniProtKB">
        <authorList>
            <consortium name="EnsemblFungi"/>
        </authorList>
    </citation>
    <scope>IDENTIFICATION</scope>
    <source>
        <strain evidence="18">R3-111a-1</strain>
    </source>
</reference>
<dbReference type="Pfam" id="PF02353">
    <property type="entry name" value="CMAS"/>
    <property type="match status" value="1"/>
</dbReference>
<keyword evidence="10" id="KW-0746">Sphingolipid metabolism</keyword>
<evidence type="ECO:0000313" key="19">
    <source>
        <dbReference type="Proteomes" id="UP000006039"/>
    </source>
</evidence>
<proteinExistence type="inferred from homology"/>
<reference evidence="17" key="2">
    <citation type="submission" date="2010-07" db="EMBL/GenBank/DDBJ databases">
        <authorList>
            <consortium name="The Broad Institute Genome Sequencing Platform"/>
            <consortium name="Broad Institute Genome Sequencing Center for Infectious Disease"/>
            <person name="Ma L.-J."/>
            <person name="Dead R."/>
            <person name="Young S."/>
            <person name="Zeng Q."/>
            <person name="Koehrsen M."/>
            <person name="Alvarado L."/>
            <person name="Berlin A."/>
            <person name="Chapman S.B."/>
            <person name="Chen Z."/>
            <person name="Freedman E."/>
            <person name="Gellesch M."/>
            <person name="Goldberg J."/>
            <person name="Griggs A."/>
            <person name="Gujja S."/>
            <person name="Heilman E.R."/>
            <person name="Heiman D."/>
            <person name="Hepburn T."/>
            <person name="Howarth C."/>
            <person name="Jen D."/>
            <person name="Larson L."/>
            <person name="Mehta T."/>
            <person name="Neiman D."/>
            <person name="Pearson M."/>
            <person name="Roberts A."/>
            <person name="Saif S."/>
            <person name="Shea T."/>
            <person name="Shenoy N."/>
            <person name="Sisk P."/>
            <person name="Stolte C."/>
            <person name="Sykes S."/>
            <person name="Walk T."/>
            <person name="White J."/>
            <person name="Yandava C."/>
            <person name="Haas B."/>
            <person name="Nusbaum C."/>
            <person name="Birren B."/>
        </authorList>
    </citation>
    <scope>NUCLEOTIDE SEQUENCE</scope>
    <source>
        <strain evidence="17">R3-111a-1</strain>
    </source>
</reference>
<dbReference type="GO" id="GO:0006665">
    <property type="term" value="P:sphingolipid metabolic process"/>
    <property type="evidence" value="ECO:0007669"/>
    <property type="project" value="UniProtKB-KW"/>
</dbReference>
<evidence type="ECO:0000256" key="6">
    <source>
        <dbReference type="ARBA" id="ARBA00022603"/>
    </source>
</evidence>
<evidence type="ECO:0000256" key="1">
    <source>
        <dbReference type="ARBA" id="ARBA00004141"/>
    </source>
</evidence>
<dbReference type="SUPFAM" id="SSF53335">
    <property type="entry name" value="S-adenosyl-L-methionine-dependent methyltransferases"/>
    <property type="match status" value="1"/>
</dbReference>
<comment type="pathway">
    <text evidence="2">Lipid metabolism; sphingolipid metabolism.</text>
</comment>
<dbReference type="EC" id="2.1.1.317" evidence="14"/>
<keyword evidence="12" id="KW-0443">Lipid metabolism</keyword>
<dbReference type="GO" id="GO:0016020">
    <property type="term" value="C:membrane"/>
    <property type="evidence" value="ECO:0007669"/>
    <property type="project" value="UniProtKB-SubCell"/>
</dbReference>
<evidence type="ECO:0000256" key="7">
    <source>
        <dbReference type="ARBA" id="ARBA00022679"/>
    </source>
</evidence>
<dbReference type="AlphaFoldDB" id="J3NYU1"/>
<name>J3NYU1_GAET3</name>
<feature type="compositionally biased region" description="Basic and acidic residues" evidence="15">
    <location>
        <begin position="1"/>
        <end position="10"/>
    </location>
</feature>